<dbReference type="Proteomes" id="UP000663823">
    <property type="component" value="Unassembled WGS sequence"/>
</dbReference>
<feature type="compositionally biased region" description="Acidic residues" evidence="1">
    <location>
        <begin position="319"/>
        <end position="341"/>
    </location>
</feature>
<gene>
    <name evidence="2" type="ORF">OTI717_LOCUS30856</name>
</gene>
<accession>A0A819R2C5</accession>
<proteinExistence type="predicted"/>
<comment type="caution">
    <text evidence="2">The sequence shown here is derived from an EMBL/GenBank/DDBJ whole genome shotgun (WGS) entry which is preliminary data.</text>
</comment>
<name>A0A819R2C5_9BILA</name>
<dbReference type="EMBL" id="CAJOAX010008505">
    <property type="protein sequence ID" value="CAF4035363.1"/>
    <property type="molecule type" value="Genomic_DNA"/>
</dbReference>
<evidence type="ECO:0000313" key="2">
    <source>
        <dbReference type="EMBL" id="CAF4035363.1"/>
    </source>
</evidence>
<organism evidence="2 3">
    <name type="scientific">Rotaria sordida</name>
    <dbReference type="NCBI Taxonomy" id="392033"/>
    <lineage>
        <taxon>Eukaryota</taxon>
        <taxon>Metazoa</taxon>
        <taxon>Spiralia</taxon>
        <taxon>Gnathifera</taxon>
        <taxon>Rotifera</taxon>
        <taxon>Eurotatoria</taxon>
        <taxon>Bdelloidea</taxon>
        <taxon>Philodinida</taxon>
        <taxon>Philodinidae</taxon>
        <taxon>Rotaria</taxon>
    </lineage>
</organism>
<dbReference type="AlphaFoldDB" id="A0A819R2C5"/>
<feature type="region of interest" description="Disordered" evidence="1">
    <location>
        <begin position="306"/>
        <end position="372"/>
    </location>
</feature>
<feature type="region of interest" description="Disordered" evidence="1">
    <location>
        <begin position="384"/>
        <end position="421"/>
    </location>
</feature>
<feature type="compositionally biased region" description="Polar residues" evidence="1">
    <location>
        <begin position="393"/>
        <end position="408"/>
    </location>
</feature>
<evidence type="ECO:0000256" key="1">
    <source>
        <dbReference type="SAM" id="MobiDB-lite"/>
    </source>
</evidence>
<protein>
    <submittedName>
        <fullName evidence="2">Uncharacterized protein</fullName>
    </submittedName>
</protein>
<sequence>MNRNARKYELNKALSILPIFNPLNDYHIYHINQSTSSSLLHNLIEQARKTTRFTIDTEDDYYIRQSSLIQIEFIRHHSIVLLIEIHHLPQVTSVIFWLIRSLLKMIFNPSNCIYSWGNVKNELNKFISCGLFSSDQLEQINNKDIQKLFKKWHNRKVKHERIGLPLDINKRLRAYTQQSIENFHHKWSLQMAVAYACHEFLDKSQTKNKSSRTCKSDDQYQQFLIEQLSQSLNHDMRTSLTTNENEVNNYNQQLRIRDVKIVLFDCMKCYVKIPRCKIEQQVYDSNSHTQTNVGREIQEYREEQEIALQKQDNQATSEIVEDKEEENDDDTDDNPEEDGEEQPIQQNVQHNQHRTGLENKRKRPEINEDDIQISRSFSQLSISQRNLKKTKSTTRNNLSNNEISNVVTDANEKLQQQQRKKQKEDNELLSINYVKQFKPSYLKVSDKIFQQMLSNSIEDSNKIVQCLNTNEKLQFVRQMTEATNNLYYFDLERQLWEDYFDLGIKENKWAPRVSKSFVKQHHTCRTYGFHKHIVEQRLQTITQQFQRTINELQQYILQSEQNVKQWQPYIRPAILSNAINECVKSAQQQLR</sequence>
<reference evidence="2" key="1">
    <citation type="submission" date="2021-02" db="EMBL/GenBank/DDBJ databases">
        <authorList>
            <person name="Nowell W R."/>
        </authorList>
    </citation>
    <scope>NUCLEOTIDE SEQUENCE</scope>
</reference>
<evidence type="ECO:0000313" key="3">
    <source>
        <dbReference type="Proteomes" id="UP000663823"/>
    </source>
</evidence>